<evidence type="ECO:0000256" key="1">
    <source>
        <dbReference type="ARBA" id="ARBA00022679"/>
    </source>
</evidence>
<dbReference type="AlphaFoldDB" id="A0A091BRL8"/>
<dbReference type="InterPro" id="IPR000182">
    <property type="entry name" value="GNAT_dom"/>
</dbReference>
<comment type="caution">
    <text evidence="3">The sequence shown here is derived from an EMBL/GenBank/DDBJ whole genome shotgun (WGS) entry which is preliminary data.</text>
</comment>
<reference evidence="4 6" key="2">
    <citation type="submission" date="2016-10" db="EMBL/GenBank/DDBJ databases">
        <authorList>
            <person name="Varghese N."/>
            <person name="Submissions S."/>
        </authorList>
    </citation>
    <scope>NUCLEOTIDE SEQUENCE [LARGE SCALE GENOMIC DNA]</scope>
    <source>
        <strain evidence="4 6">JB1</strain>
    </source>
</reference>
<proteinExistence type="predicted"/>
<dbReference type="Proteomes" id="UP000029382">
    <property type="component" value="Unassembled WGS sequence"/>
</dbReference>
<dbReference type="SUPFAM" id="SSF55729">
    <property type="entry name" value="Acyl-CoA N-acyltransferases (Nat)"/>
    <property type="match status" value="1"/>
</dbReference>
<evidence type="ECO:0000313" key="3">
    <source>
        <dbReference type="EMBL" id="KFN88331.1"/>
    </source>
</evidence>
<gene>
    <name evidence="3" type="ORF">H702_02705</name>
    <name evidence="4" type="ORF">SAMN02910290_00398</name>
</gene>
<dbReference type="CDD" id="cd04301">
    <property type="entry name" value="NAT_SF"/>
    <property type="match status" value="1"/>
</dbReference>
<evidence type="ECO:0000313" key="4">
    <source>
        <dbReference type="EMBL" id="SFL08252.1"/>
    </source>
</evidence>
<dbReference type="InterPro" id="IPR050769">
    <property type="entry name" value="NAT_camello-type"/>
</dbReference>
<dbReference type="InterPro" id="IPR016181">
    <property type="entry name" value="Acyl_CoA_acyltransferase"/>
</dbReference>
<keyword evidence="6" id="KW-1185">Reference proteome</keyword>
<dbReference type="GO" id="GO:0008080">
    <property type="term" value="F:N-acetyltransferase activity"/>
    <property type="evidence" value="ECO:0007669"/>
    <property type="project" value="InterPro"/>
</dbReference>
<protein>
    <submittedName>
        <fullName evidence="3">GNAT family acetyltransferase</fullName>
    </submittedName>
    <submittedName>
        <fullName evidence="4">Predicted N-acyltransferase, GNAT family</fullName>
    </submittedName>
</protein>
<evidence type="ECO:0000313" key="5">
    <source>
        <dbReference type="Proteomes" id="UP000029382"/>
    </source>
</evidence>
<dbReference type="Gene3D" id="3.40.630.30">
    <property type="match status" value="1"/>
</dbReference>
<dbReference type="EMBL" id="AUZH01000012">
    <property type="protein sequence ID" value="KFN88331.1"/>
    <property type="molecule type" value="Genomic_DNA"/>
</dbReference>
<dbReference type="Pfam" id="PF13673">
    <property type="entry name" value="Acetyltransf_10"/>
    <property type="match status" value="1"/>
</dbReference>
<name>A0A091BRL8_STREI</name>
<dbReference type="PROSITE" id="PS51186">
    <property type="entry name" value="GNAT"/>
    <property type="match status" value="1"/>
</dbReference>
<dbReference type="Proteomes" id="UP000182793">
    <property type="component" value="Unassembled WGS sequence"/>
</dbReference>
<reference evidence="3 5" key="1">
    <citation type="journal article" date="2014" name="Genome Announc.">
        <title>Draft Genome Sequences of Streptococcus bovis Strains ATCC 33317 and JB1.</title>
        <authorList>
            <person name="Benahmed F.H."/>
            <person name="Gopinath G.R."/>
            <person name="Harbottle H."/>
            <person name="Cotta M.A."/>
            <person name="Luo Y."/>
            <person name="Henderson C."/>
            <person name="Teri P."/>
            <person name="Soppet D."/>
            <person name="Rasmussen M."/>
            <person name="Whitehead T.R."/>
            <person name="Davidson M."/>
        </authorList>
    </citation>
    <scope>NUCLEOTIDE SEQUENCE [LARGE SCALE GENOMIC DNA]</scope>
    <source>
        <strain evidence="3 5">JB1</strain>
    </source>
</reference>
<dbReference type="RefSeq" id="WP_039696294.1">
    <property type="nucleotide sequence ID" value="NZ_AUZH01000012.1"/>
</dbReference>
<evidence type="ECO:0000259" key="2">
    <source>
        <dbReference type="PROSITE" id="PS51186"/>
    </source>
</evidence>
<evidence type="ECO:0000313" key="6">
    <source>
        <dbReference type="Proteomes" id="UP000182793"/>
    </source>
</evidence>
<dbReference type="EMBL" id="FOTG01000002">
    <property type="protein sequence ID" value="SFL08252.1"/>
    <property type="molecule type" value="Genomic_DNA"/>
</dbReference>
<keyword evidence="1 3" id="KW-0808">Transferase</keyword>
<dbReference type="PANTHER" id="PTHR13947:SF37">
    <property type="entry name" value="LD18367P"/>
    <property type="match status" value="1"/>
</dbReference>
<sequence length="145" mass="16549">MKIKQTRNTLSDTYLDAMKIRQIVFVKGQGVPLSLEIDENEAYCLHFVLYNDLGNAVATCRILPNQDHSKATLQRMAVLPDQQGKHFGKHLLEEVITFCKQQGFKEMILHAQLTAKGFYDKLGFTPYGKEFEEAGIQHISMMKTL</sequence>
<accession>A0A091BRL8</accession>
<feature type="domain" description="N-acetyltransferase" evidence="2">
    <location>
        <begin position="1"/>
        <end position="145"/>
    </location>
</feature>
<organism evidence="3 5">
    <name type="scientific">Streptococcus equinus JB1</name>
    <dbReference type="NCBI Taxonomy" id="1294274"/>
    <lineage>
        <taxon>Bacteria</taxon>
        <taxon>Bacillati</taxon>
        <taxon>Bacillota</taxon>
        <taxon>Bacilli</taxon>
        <taxon>Lactobacillales</taxon>
        <taxon>Streptococcaceae</taxon>
        <taxon>Streptococcus</taxon>
    </lineage>
</organism>
<dbReference type="PANTHER" id="PTHR13947">
    <property type="entry name" value="GNAT FAMILY N-ACETYLTRANSFERASE"/>
    <property type="match status" value="1"/>
</dbReference>